<dbReference type="RefSeq" id="XP_001482559.2">
    <property type="nucleotide sequence ID" value="XM_001482509.1"/>
</dbReference>
<keyword evidence="1" id="KW-0732">Signal</keyword>
<protein>
    <submittedName>
        <fullName evidence="2">Uncharacterized protein</fullName>
    </submittedName>
</protein>
<evidence type="ECO:0000313" key="2">
    <source>
        <dbReference type="EMBL" id="EDK41481.2"/>
    </source>
</evidence>
<dbReference type="InParanoid" id="A5DQM8"/>
<sequence>MRSWLHLIVSLSIAIFLTKKFTSTNDGRTDQLRSLKEYIDHVLPITVPVTLEFGDTGFAFPDLVKATQIQVDSHLKSIGQERYEVVLLDNLYVDPLRNSSITAVDHNSTSNDYAVEMVHASENFVVIDSNKLKAFNFYSSAAIHENDIPYFVAQCILYHLLRTDLSLLQRPNATVYSPQLHVNLVSVFLNGDDYIDIPTEEYKREVLHDFLKEVSYYCSVKVQCHTLNSTENSITDDLRQFESKDTLNLIYSHVSNKYRLSNLLPSHDISYFDFREPVVTRQDLWPFLYHVRNAIASYLELPAFPRDNIRMKLWAMKKHNTIKFLSETVTTLQQFDRSCNTSSMSRKKYQSEVEEIVGTIASFNNNKTQPNWDILFQRSWTVLTNAQHVSAECSVVQ</sequence>
<dbReference type="OMA" id="YILELTH"/>
<name>A5DQM8_PICGU</name>
<reference evidence="2 3" key="1">
    <citation type="journal article" date="2009" name="Nature">
        <title>Evolution of pathogenicity and sexual reproduction in eight Candida genomes.</title>
        <authorList>
            <person name="Butler G."/>
            <person name="Rasmussen M.D."/>
            <person name="Lin M.F."/>
            <person name="Santos M.A."/>
            <person name="Sakthikumar S."/>
            <person name="Munro C.A."/>
            <person name="Rheinbay E."/>
            <person name="Grabherr M."/>
            <person name="Forche A."/>
            <person name="Reedy J.L."/>
            <person name="Agrafioti I."/>
            <person name="Arnaud M.B."/>
            <person name="Bates S."/>
            <person name="Brown A.J."/>
            <person name="Brunke S."/>
            <person name="Costanzo M.C."/>
            <person name="Fitzpatrick D.A."/>
            <person name="de Groot P.W."/>
            <person name="Harris D."/>
            <person name="Hoyer L.L."/>
            <person name="Hube B."/>
            <person name="Klis F.M."/>
            <person name="Kodira C."/>
            <person name="Lennard N."/>
            <person name="Logue M.E."/>
            <person name="Martin R."/>
            <person name="Neiman A.M."/>
            <person name="Nikolaou E."/>
            <person name="Quail M.A."/>
            <person name="Quinn J."/>
            <person name="Santos M.C."/>
            <person name="Schmitzberger F.F."/>
            <person name="Sherlock G."/>
            <person name="Shah P."/>
            <person name="Silverstein K.A."/>
            <person name="Skrzypek M.S."/>
            <person name="Soll D."/>
            <person name="Staggs R."/>
            <person name="Stansfield I."/>
            <person name="Stumpf M.P."/>
            <person name="Sudbery P.E."/>
            <person name="Srikantha T."/>
            <person name="Zeng Q."/>
            <person name="Berman J."/>
            <person name="Berriman M."/>
            <person name="Heitman J."/>
            <person name="Gow N.A."/>
            <person name="Lorenz M.C."/>
            <person name="Birren B.W."/>
            <person name="Kellis M."/>
            <person name="Cuomo C.A."/>
        </authorList>
    </citation>
    <scope>NUCLEOTIDE SEQUENCE [LARGE SCALE GENOMIC DNA]</scope>
    <source>
        <strain evidence="3">ATCC 6260 / CBS 566 / DSM 6381 / JCM 1539 / NBRC 10279 / NRRL Y-324</strain>
    </source>
</reference>
<evidence type="ECO:0000313" key="3">
    <source>
        <dbReference type="Proteomes" id="UP000001997"/>
    </source>
</evidence>
<dbReference type="AlphaFoldDB" id="A5DQM8"/>
<organism evidence="2 3">
    <name type="scientific">Meyerozyma guilliermondii (strain ATCC 6260 / CBS 566 / DSM 6381 / JCM 1539 / NBRC 10279 / NRRL Y-324)</name>
    <name type="common">Yeast</name>
    <name type="synonym">Candida guilliermondii</name>
    <dbReference type="NCBI Taxonomy" id="294746"/>
    <lineage>
        <taxon>Eukaryota</taxon>
        <taxon>Fungi</taxon>
        <taxon>Dikarya</taxon>
        <taxon>Ascomycota</taxon>
        <taxon>Saccharomycotina</taxon>
        <taxon>Pichiomycetes</taxon>
        <taxon>Debaryomycetaceae</taxon>
        <taxon>Meyerozyma</taxon>
    </lineage>
</organism>
<evidence type="ECO:0000256" key="1">
    <source>
        <dbReference type="SAM" id="SignalP"/>
    </source>
</evidence>
<accession>A5DQM8</accession>
<dbReference type="EMBL" id="CH408161">
    <property type="protein sequence ID" value="EDK41481.2"/>
    <property type="molecule type" value="Genomic_DNA"/>
</dbReference>
<gene>
    <name evidence="2" type="ORF">PGUG_05579</name>
</gene>
<dbReference type="Proteomes" id="UP000001997">
    <property type="component" value="Unassembled WGS sequence"/>
</dbReference>
<feature type="signal peptide" evidence="1">
    <location>
        <begin position="1"/>
        <end position="20"/>
    </location>
</feature>
<dbReference type="HOGENOM" id="CLU_707925_0_0_1"/>
<feature type="chain" id="PRO_5002680201" evidence="1">
    <location>
        <begin position="21"/>
        <end position="397"/>
    </location>
</feature>
<dbReference type="eggNOG" id="ENOG502T02G">
    <property type="taxonomic scope" value="Eukaryota"/>
</dbReference>
<dbReference type="GeneID" id="5124501"/>
<dbReference type="KEGG" id="pgu:PGUG_05579"/>
<keyword evidence="3" id="KW-1185">Reference proteome</keyword>
<dbReference type="STRING" id="294746.A5DQM8"/>
<proteinExistence type="predicted"/>
<dbReference type="VEuPathDB" id="FungiDB:PGUG_05579"/>
<dbReference type="OrthoDB" id="4092725at2759"/>